<comment type="caution">
    <text evidence="2">The sequence shown here is derived from an EMBL/GenBank/DDBJ whole genome shotgun (WGS) entry which is preliminary data.</text>
</comment>
<reference evidence="3" key="1">
    <citation type="journal article" date="2019" name="Int. J. Syst. Evol. Microbiol.">
        <title>The Global Catalogue of Microorganisms (GCM) 10K type strain sequencing project: providing services to taxonomists for standard genome sequencing and annotation.</title>
        <authorList>
            <consortium name="The Broad Institute Genomics Platform"/>
            <consortium name="The Broad Institute Genome Sequencing Center for Infectious Disease"/>
            <person name="Wu L."/>
            <person name="Ma J."/>
        </authorList>
    </citation>
    <scope>NUCLEOTIDE SEQUENCE [LARGE SCALE GENOMIC DNA]</scope>
    <source>
        <strain evidence="3">CCUG 54822</strain>
    </source>
</reference>
<sequence>METSTTITERFKKNWKVYVGAYAILIVADLIGEFQFSVGPGLVLIFPIFYGIIFGVLLGPDLAKFFSKREVEAASPLILVAIAPFIVKLGVIAGGNVPMLIEVGPALLLQEFGNIATVLVAVPLALFLGFKREAIGAGHSINRETNLALISDIYGPSSPEMRGTLSVYIIGGLIGTIYFGFLATLVASTGLFHPYALGMSSGVGAGIMMAAATSSLAHMYPAFEQDILTLGGASDTLTGLTGIYAAVFIAIPLASKVYSILEPKINKRHKNNEDKEETKIL</sequence>
<dbReference type="Proteomes" id="UP001597178">
    <property type="component" value="Unassembled WGS sequence"/>
</dbReference>
<feature type="transmembrane region" description="Helical" evidence="1">
    <location>
        <begin position="38"/>
        <end position="59"/>
    </location>
</feature>
<proteinExistence type="predicted"/>
<feature type="transmembrane region" description="Helical" evidence="1">
    <location>
        <begin position="167"/>
        <end position="192"/>
    </location>
</feature>
<evidence type="ECO:0000256" key="1">
    <source>
        <dbReference type="SAM" id="Phobius"/>
    </source>
</evidence>
<name>A0ABW3ZPU0_9BACI</name>
<evidence type="ECO:0000313" key="2">
    <source>
        <dbReference type="EMBL" id="MFD1360062.1"/>
    </source>
</evidence>
<keyword evidence="1" id="KW-0472">Membrane</keyword>
<accession>A0ABW3ZPU0</accession>
<dbReference type="EMBL" id="JBHTNH010000001">
    <property type="protein sequence ID" value="MFD1360062.1"/>
    <property type="molecule type" value="Genomic_DNA"/>
</dbReference>
<evidence type="ECO:0000313" key="3">
    <source>
        <dbReference type="Proteomes" id="UP001597178"/>
    </source>
</evidence>
<feature type="transmembrane region" description="Helical" evidence="1">
    <location>
        <begin position="15"/>
        <end position="32"/>
    </location>
</feature>
<dbReference type="RefSeq" id="WP_382396712.1">
    <property type="nucleotide sequence ID" value="NZ_JBHTNH010000001.1"/>
</dbReference>
<keyword evidence="1" id="KW-1133">Transmembrane helix</keyword>
<organism evidence="2 3">
    <name type="scientific">Lentibacillus salinarum</name>
    <dbReference type="NCBI Taxonomy" id="446820"/>
    <lineage>
        <taxon>Bacteria</taxon>
        <taxon>Bacillati</taxon>
        <taxon>Bacillota</taxon>
        <taxon>Bacilli</taxon>
        <taxon>Bacillales</taxon>
        <taxon>Bacillaceae</taxon>
        <taxon>Lentibacillus</taxon>
    </lineage>
</organism>
<feature type="transmembrane region" description="Helical" evidence="1">
    <location>
        <begin position="242"/>
        <end position="261"/>
    </location>
</feature>
<keyword evidence="1" id="KW-0812">Transmembrane</keyword>
<protein>
    <submittedName>
        <fullName evidence="2">DUF3100 domain-containing protein</fullName>
    </submittedName>
</protein>
<feature type="transmembrane region" description="Helical" evidence="1">
    <location>
        <begin position="71"/>
        <end position="92"/>
    </location>
</feature>
<keyword evidence="3" id="KW-1185">Reference proteome</keyword>
<dbReference type="InterPro" id="IPR021450">
    <property type="entry name" value="DUF3100"/>
</dbReference>
<gene>
    <name evidence="2" type="ORF">ACFQ4A_00045</name>
</gene>
<feature type="transmembrane region" description="Helical" evidence="1">
    <location>
        <begin position="112"/>
        <end position="130"/>
    </location>
</feature>
<dbReference type="Pfam" id="PF11299">
    <property type="entry name" value="DUF3100"/>
    <property type="match status" value="1"/>
</dbReference>